<dbReference type="InterPro" id="IPR058781">
    <property type="entry name" value="HH_AprE-like"/>
</dbReference>
<keyword evidence="14" id="KW-1185">Reference proteome</keyword>
<dbReference type="Gene3D" id="2.40.30.170">
    <property type="match status" value="1"/>
</dbReference>
<comment type="subcellular location">
    <subcellularLocation>
        <location evidence="1 9">Cell inner membrane</location>
        <topology evidence="1 9">Single-pass membrane protein</topology>
    </subcellularLocation>
</comment>
<dbReference type="SUPFAM" id="SSF111369">
    <property type="entry name" value="HlyD-like secretion proteins"/>
    <property type="match status" value="1"/>
</dbReference>
<dbReference type="PANTHER" id="PTHR30386:SF17">
    <property type="entry name" value="ALKALINE PROTEASE SECRETION PROTEIN APRE"/>
    <property type="match status" value="1"/>
</dbReference>
<evidence type="ECO:0000256" key="2">
    <source>
        <dbReference type="ARBA" id="ARBA00009477"/>
    </source>
</evidence>
<dbReference type="InterPro" id="IPR058982">
    <property type="entry name" value="Beta-barrel_AprE"/>
</dbReference>
<evidence type="ECO:0000256" key="4">
    <source>
        <dbReference type="ARBA" id="ARBA00022475"/>
    </source>
</evidence>
<organism evidence="13 14">
    <name type="scientific">Aromatoleum anaerobium</name>
    <dbReference type="NCBI Taxonomy" id="182180"/>
    <lineage>
        <taxon>Bacteria</taxon>
        <taxon>Pseudomonadati</taxon>
        <taxon>Pseudomonadota</taxon>
        <taxon>Betaproteobacteria</taxon>
        <taxon>Rhodocyclales</taxon>
        <taxon>Rhodocyclaceae</taxon>
        <taxon>Aromatoleum</taxon>
    </lineage>
</organism>
<dbReference type="PANTHER" id="PTHR30386">
    <property type="entry name" value="MEMBRANE FUSION SUBUNIT OF EMRAB-TOLC MULTIDRUG EFFLUX PUMP"/>
    <property type="match status" value="1"/>
</dbReference>
<evidence type="ECO:0000256" key="6">
    <source>
        <dbReference type="ARBA" id="ARBA00022692"/>
    </source>
</evidence>
<evidence type="ECO:0000259" key="12">
    <source>
        <dbReference type="Pfam" id="PF26002"/>
    </source>
</evidence>
<dbReference type="NCBIfam" id="TIGR01843">
    <property type="entry name" value="type_I_hlyD"/>
    <property type="match status" value="1"/>
</dbReference>
<gene>
    <name evidence="13" type="ORF">GO606_07115</name>
</gene>
<dbReference type="Proteomes" id="UP000615989">
    <property type="component" value="Unassembled WGS sequence"/>
</dbReference>
<evidence type="ECO:0000256" key="7">
    <source>
        <dbReference type="ARBA" id="ARBA00022989"/>
    </source>
</evidence>
<evidence type="ECO:0000256" key="3">
    <source>
        <dbReference type="ARBA" id="ARBA00022448"/>
    </source>
</evidence>
<evidence type="ECO:0000259" key="11">
    <source>
        <dbReference type="Pfam" id="PF25994"/>
    </source>
</evidence>
<evidence type="ECO:0000256" key="8">
    <source>
        <dbReference type="ARBA" id="ARBA00023136"/>
    </source>
</evidence>
<accession>A0ABX1PM47</accession>
<sequence length="447" mass="49486">MRFELAPGPGSPEESAVRDAERGIGRWTVIGLVILLLSFGLTIAWSTLVPLASAVVAPGVVKVDTSRKKIQHQEGGVIREILVRDGDRVKAGQVLIRLDETRAGASHGIFQAQYDAAIAQLSRLMAERDRLEAIPWPAELLSRKNDPKVAEILRSQESMHAARRASLIGQLEILDKQIAARQNEIQGIAGQRDAKEAQLKSLKIELSSLTDLLGKGMVEKTKYRTLEREIAQIEGERAEHVSDIAVAKSAIGEKELEKFQLRKGFHEDVVAELRKVQNEAFDYLERMGAAKYVLAQTELKAPVDGIAVDLKAHTLGGVIAPGEVLLDIVPTNDRLIIEAQVRPEDIDRVRLDLDAGVQLAAFDRRATPELNGKVRYVSADAIEDPVTGRIYFVTKIEVPESELARLGDQKVQPGMLADVFMRTGKRTFVDYLLHPIIASFDKAWRER</sequence>
<feature type="domain" description="AprE-like long alpha-helical hairpin" evidence="11">
    <location>
        <begin position="104"/>
        <end position="292"/>
    </location>
</feature>
<evidence type="ECO:0000313" key="13">
    <source>
        <dbReference type="EMBL" id="NMG24500.1"/>
    </source>
</evidence>
<evidence type="ECO:0000313" key="14">
    <source>
        <dbReference type="Proteomes" id="UP000615989"/>
    </source>
</evidence>
<keyword evidence="4 9" id="KW-1003">Cell membrane</keyword>
<dbReference type="PRINTS" id="PR01490">
    <property type="entry name" value="RTXTOXIND"/>
</dbReference>
<comment type="similarity">
    <text evidence="2 9">Belongs to the membrane fusion protein (MFP) (TC 8.A.1) family.</text>
</comment>
<keyword evidence="5 9" id="KW-0997">Cell inner membrane</keyword>
<dbReference type="InterPro" id="IPR050739">
    <property type="entry name" value="MFP"/>
</dbReference>
<reference evidence="13" key="1">
    <citation type="submission" date="2019-12" db="EMBL/GenBank/DDBJ databases">
        <title>Comparative genomics gives insights into the taxonomy of the Azoarcus-Aromatoleum group and reveals separate origins of nif in the plant-associated Azoarcus and non-plant-associated Aromatoleum sub-groups.</title>
        <authorList>
            <person name="Lafos M."/>
            <person name="Maluk M."/>
            <person name="Batista M."/>
            <person name="Junghare M."/>
            <person name="Carmona M."/>
            <person name="Faoro H."/>
            <person name="Cruz L.M."/>
            <person name="Battistoni F."/>
            <person name="De Souza E."/>
            <person name="Pedrosa F."/>
            <person name="Chen W.-M."/>
            <person name="Poole P.S."/>
            <person name="Dixon R.A."/>
            <person name="James E.K."/>
        </authorList>
    </citation>
    <scope>NUCLEOTIDE SEQUENCE</scope>
    <source>
        <strain evidence="13">LuFRes1</strain>
    </source>
</reference>
<keyword evidence="7 9" id="KW-1133">Transmembrane helix</keyword>
<dbReference type="RefSeq" id="WP_169117904.1">
    <property type="nucleotide sequence ID" value="NZ_WTVG02000032.1"/>
</dbReference>
<evidence type="ECO:0000256" key="1">
    <source>
        <dbReference type="ARBA" id="ARBA00004377"/>
    </source>
</evidence>
<dbReference type="InterPro" id="IPR010129">
    <property type="entry name" value="T1SS_HlyD"/>
</dbReference>
<keyword evidence="10" id="KW-0175">Coiled coil</keyword>
<evidence type="ECO:0000256" key="9">
    <source>
        <dbReference type="RuleBase" id="RU365093"/>
    </source>
</evidence>
<keyword evidence="6 9" id="KW-0812">Transmembrane</keyword>
<dbReference type="EMBL" id="WTVG01000015">
    <property type="protein sequence ID" value="NMG24500.1"/>
    <property type="molecule type" value="Genomic_DNA"/>
</dbReference>
<keyword evidence="8 9" id="KW-0472">Membrane</keyword>
<name>A0ABX1PM47_9RHOO</name>
<evidence type="ECO:0000256" key="5">
    <source>
        <dbReference type="ARBA" id="ARBA00022519"/>
    </source>
</evidence>
<comment type="caution">
    <text evidence="13">The sequence shown here is derived from an EMBL/GenBank/DDBJ whole genome shotgun (WGS) entry which is preliminary data.</text>
</comment>
<feature type="coiled-coil region" evidence="10">
    <location>
        <begin position="192"/>
        <end position="243"/>
    </location>
</feature>
<feature type="domain" description="AprE-like beta-barrel" evidence="12">
    <location>
        <begin position="335"/>
        <end position="424"/>
    </location>
</feature>
<feature type="transmembrane region" description="Helical" evidence="9">
    <location>
        <begin position="27"/>
        <end position="48"/>
    </location>
</feature>
<proteinExistence type="inferred from homology"/>
<dbReference type="Pfam" id="PF26002">
    <property type="entry name" value="Beta-barrel_AprE"/>
    <property type="match status" value="1"/>
</dbReference>
<dbReference type="Gene3D" id="2.40.50.100">
    <property type="match status" value="1"/>
</dbReference>
<keyword evidence="3 9" id="KW-0813">Transport</keyword>
<dbReference type="Pfam" id="PF25994">
    <property type="entry name" value="HH_AprE"/>
    <property type="match status" value="1"/>
</dbReference>
<protein>
    <recommendedName>
        <fullName evidence="9">Membrane fusion protein (MFP) family protein</fullName>
    </recommendedName>
</protein>
<evidence type="ECO:0000256" key="10">
    <source>
        <dbReference type="SAM" id="Coils"/>
    </source>
</evidence>